<evidence type="ECO:0000313" key="2">
    <source>
        <dbReference type="EMBL" id="GJJ73401.1"/>
    </source>
</evidence>
<keyword evidence="3" id="KW-1185">Reference proteome</keyword>
<accession>A0A9P3HB16</accession>
<organism evidence="2 3">
    <name type="scientific">Entomortierella parvispora</name>
    <dbReference type="NCBI Taxonomy" id="205924"/>
    <lineage>
        <taxon>Eukaryota</taxon>
        <taxon>Fungi</taxon>
        <taxon>Fungi incertae sedis</taxon>
        <taxon>Mucoromycota</taxon>
        <taxon>Mortierellomycotina</taxon>
        <taxon>Mortierellomycetes</taxon>
        <taxon>Mortierellales</taxon>
        <taxon>Mortierellaceae</taxon>
        <taxon>Entomortierella</taxon>
    </lineage>
</organism>
<dbReference type="EMBL" id="BQFW01000008">
    <property type="protein sequence ID" value="GJJ73401.1"/>
    <property type="molecule type" value="Genomic_DNA"/>
</dbReference>
<dbReference type="AlphaFoldDB" id="A0A9P3HB16"/>
<reference evidence="2" key="2">
    <citation type="journal article" date="2022" name="Microbiol. Resour. Announc.">
        <title>Whole-Genome Sequence of Entomortierella parvispora E1425, a Mucoromycotan Fungus Associated with Burkholderiaceae-Related Endosymbiotic Bacteria.</title>
        <authorList>
            <person name="Herlambang A."/>
            <person name="Guo Y."/>
            <person name="Takashima Y."/>
            <person name="Narisawa K."/>
            <person name="Ohta H."/>
            <person name="Nishizawa T."/>
        </authorList>
    </citation>
    <scope>NUCLEOTIDE SEQUENCE</scope>
    <source>
        <strain evidence="2">E1425</strain>
    </source>
</reference>
<feature type="region of interest" description="Disordered" evidence="1">
    <location>
        <begin position="1"/>
        <end position="348"/>
    </location>
</feature>
<protein>
    <recommendedName>
        <fullName evidence="4">Coiled-coil SMC6 And NSE5 INteracting (CANIN) domain-containing protein</fullName>
    </recommendedName>
</protein>
<gene>
    <name evidence="2" type="ORF">EMPS_05759</name>
</gene>
<feature type="compositionally biased region" description="Acidic residues" evidence="1">
    <location>
        <begin position="255"/>
        <end position="268"/>
    </location>
</feature>
<evidence type="ECO:0000256" key="1">
    <source>
        <dbReference type="SAM" id="MobiDB-lite"/>
    </source>
</evidence>
<feature type="compositionally biased region" description="Basic and acidic residues" evidence="1">
    <location>
        <begin position="163"/>
        <end position="184"/>
    </location>
</feature>
<dbReference type="OrthoDB" id="5599613at2759"/>
<feature type="compositionally biased region" description="Low complexity" evidence="1">
    <location>
        <begin position="297"/>
        <end position="310"/>
    </location>
</feature>
<sequence>MGRHPKTESSPLTTRPISSYFFSTRAPAPREPSPPSTLGPTPSQEPPADATNFTPVENTNTMDDHGLEDPFNPPTSKSLDSSDVSKGSTHMQDSETAKVEPWQAESPRASEFDPLDSMDHLRFSSQLSSESIRRQALSPRKPKQKKELFNTAPIPTLSFSARLEAELERDASPSERSSPRRESSDVFMDAVEDIVEGSDPGSDAEWNDGDVFVSPKETVEEAFPETKPAAIVGDISSDDDIPDLRRFSSRKIPEMLEESESDLDDDPFSADTTPAATTATSSPKAPTPLQSTKAAGDDGSSLSDASSVSFSDEEDPFGGGPLAKKSPTKSTQKPSRVTTRSLRSSTVKAKPVVVNETPVKRTPISKARKPLFSLDSLLKEKTRREKAGYDIETAKAHMALDDNLLQEYNEDDEEDILFSPTVIPKGILSDEQEGVLSEIIQDGQDTIVDDFAEFFVHWPQTLSVPPYEPEHIDAVDPVIQKLQRCTRTGKARSQFLTSPFLAIMSNSAWRMPPSLFHWLVLVMAAEQNTAVTTSIFSVLQRALAQRTSLLGVDQEDLITAFRMYGAREEYLEIEWSVAPVTPESKRERTIDSDTPKFPRQNLKALIKLINMTATLDPLFYDEEEIRAIISLLLRMTTDPIIGDVKSALGSAIVALLNAIPEASWESERSRICDDILQVFGTSLPFVLLALHQLPSLSTRVTLLRRGIALAYLKLSPIPAGQNAPDLEELHRALFVDKEFMINSETNYRSLGQRIQVFSYCLDEEHMIASYGRHALEAVLRKLRLMHGKIVDVRAAFMERTVTKDLIQRLYMRLYYAGIHRQTVKQTTLNFEKATVGDNDSAVDLSTLRLVPELAPSSKN</sequence>
<evidence type="ECO:0000313" key="3">
    <source>
        <dbReference type="Proteomes" id="UP000827284"/>
    </source>
</evidence>
<feature type="compositionally biased region" description="Low complexity" evidence="1">
    <location>
        <begin position="269"/>
        <end position="288"/>
    </location>
</feature>
<feature type="compositionally biased region" description="Basic and acidic residues" evidence="1">
    <location>
        <begin position="242"/>
        <end position="254"/>
    </location>
</feature>
<proteinExistence type="predicted"/>
<reference evidence="2" key="1">
    <citation type="submission" date="2021-11" db="EMBL/GenBank/DDBJ databases">
        <authorList>
            <person name="Herlambang A."/>
            <person name="Guo Y."/>
            <person name="Takashima Y."/>
            <person name="Nishizawa T."/>
        </authorList>
    </citation>
    <scope>NUCLEOTIDE SEQUENCE</scope>
    <source>
        <strain evidence="2">E1425</strain>
    </source>
</reference>
<dbReference type="Proteomes" id="UP000827284">
    <property type="component" value="Unassembled WGS sequence"/>
</dbReference>
<comment type="caution">
    <text evidence="2">The sequence shown here is derived from an EMBL/GenBank/DDBJ whole genome shotgun (WGS) entry which is preliminary data.</text>
</comment>
<feature type="compositionally biased region" description="Low complexity" evidence="1">
    <location>
        <begin position="324"/>
        <end position="347"/>
    </location>
</feature>
<feature type="compositionally biased region" description="Polar residues" evidence="1">
    <location>
        <begin position="74"/>
        <end position="91"/>
    </location>
</feature>
<evidence type="ECO:0008006" key="4">
    <source>
        <dbReference type="Google" id="ProtNLM"/>
    </source>
</evidence>
<feature type="compositionally biased region" description="Polar residues" evidence="1">
    <location>
        <begin position="51"/>
        <end position="61"/>
    </location>
</feature>
<feature type="compositionally biased region" description="Polar residues" evidence="1">
    <location>
        <begin position="8"/>
        <end position="22"/>
    </location>
</feature>
<name>A0A9P3HB16_9FUNG</name>